<keyword evidence="4" id="KW-0472">Membrane</keyword>
<feature type="domain" description="RagB/SusD" evidence="6">
    <location>
        <begin position="359"/>
        <end position="445"/>
    </location>
</feature>
<accession>A0A413IAM2</accession>
<name>A0A413IAM2_9BACT</name>
<dbReference type="AlphaFoldDB" id="A0A413IAM2"/>
<dbReference type="RefSeq" id="WP_118104264.1">
    <property type="nucleotide sequence ID" value="NZ_QSCO01000017.1"/>
</dbReference>
<feature type="domain" description="SusD-like N-terminal" evidence="7">
    <location>
        <begin position="24"/>
        <end position="209"/>
    </location>
</feature>
<dbReference type="Pfam" id="PF14322">
    <property type="entry name" value="SusD-like_3"/>
    <property type="match status" value="1"/>
</dbReference>
<dbReference type="Gene3D" id="1.25.40.900">
    <property type="match status" value="1"/>
</dbReference>
<dbReference type="PROSITE" id="PS51257">
    <property type="entry name" value="PROKAR_LIPOPROTEIN"/>
    <property type="match status" value="1"/>
</dbReference>
<evidence type="ECO:0000256" key="1">
    <source>
        <dbReference type="ARBA" id="ARBA00004442"/>
    </source>
</evidence>
<proteinExistence type="inferred from homology"/>
<evidence type="ECO:0000259" key="6">
    <source>
        <dbReference type="Pfam" id="PF07980"/>
    </source>
</evidence>
<dbReference type="GO" id="GO:0009279">
    <property type="term" value="C:cell outer membrane"/>
    <property type="evidence" value="ECO:0007669"/>
    <property type="project" value="UniProtKB-SubCell"/>
</dbReference>
<dbReference type="InterPro" id="IPR033985">
    <property type="entry name" value="SusD-like_N"/>
</dbReference>
<dbReference type="InterPro" id="IPR011990">
    <property type="entry name" value="TPR-like_helical_dom_sf"/>
</dbReference>
<evidence type="ECO:0000313" key="9">
    <source>
        <dbReference type="Proteomes" id="UP000284434"/>
    </source>
</evidence>
<evidence type="ECO:0000313" key="8">
    <source>
        <dbReference type="EMBL" id="RGY05601.1"/>
    </source>
</evidence>
<dbReference type="Proteomes" id="UP000284434">
    <property type="component" value="Unassembled WGS sequence"/>
</dbReference>
<dbReference type="Gene3D" id="1.25.40.390">
    <property type="match status" value="1"/>
</dbReference>
<keyword evidence="5" id="KW-0998">Cell outer membrane</keyword>
<evidence type="ECO:0000256" key="5">
    <source>
        <dbReference type="ARBA" id="ARBA00023237"/>
    </source>
</evidence>
<reference evidence="8 9" key="1">
    <citation type="submission" date="2018-08" db="EMBL/GenBank/DDBJ databases">
        <title>A genome reference for cultivated species of the human gut microbiota.</title>
        <authorList>
            <person name="Zou Y."/>
            <person name="Xue W."/>
            <person name="Luo G."/>
        </authorList>
    </citation>
    <scope>NUCLEOTIDE SEQUENCE [LARGE SCALE GENOMIC DNA]</scope>
    <source>
        <strain evidence="8 9">OF03-11</strain>
    </source>
</reference>
<dbReference type="Gene3D" id="2.20.20.130">
    <property type="match status" value="1"/>
</dbReference>
<comment type="similarity">
    <text evidence="2">Belongs to the SusD family.</text>
</comment>
<evidence type="ECO:0000259" key="7">
    <source>
        <dbReference type="Pfam" id="PF14322"/>
    </source>
</evidence>
<dbReference type="InterPro" id="IPR012944">
    <property type="entry name" value="SusD_RagB_dom"/>
</dbReference>
<protein>
    <submittedName>
        <fullName evidence="8">RagB/SusD family nutrient uptake outer membrane protein</fullName>
    </submittedName>
</protein>
<keyword evidence="3" id="KW-0732">Signal</keyword>
<evidence type="ECO:0000256" key="2">
    <source>
        <dbReference type="ARBA" id="ARBA00006275"/>
    </source>
</evidence>
<dbReference type="SUPFAM" id="SSF48452">
    <property type="entry name" value="TPR-like"/>
    <property type="match status" value="1"/>
</dbReference>
<dbReference type="Pfam" id="PF07980">
    <property type="entry name" value="SusD_RagB"/>
    <property type="match status" value="1"/>
</dbReference>
<dbReference type="EMBL" id="QSCO01000017">
    <property type="protein sequence ID" value="RGY05601.1"/>
    <property type="molecule type" value="Genomic_DNA"/>
</dbReference>
<evidence type="ECO:0000256" key="3">
    <source>
        <dbReference type="ARBA" id="ARBA00022729"/>
    </source>
</evidence>
<gene>
    <name evidence="8" type="ORF">DXA53_12575</name>
</gene>
<comment type="caution">
    <text evidence="8">The sequence shown here is derived from an EMBL/GenBank/DDBJ whole genome shotgun (WGS) entry which is preliminary data.</text>
</comment>
<sequence>MKKLDYYKWIVGVCLILILTACQDWLDVRPKTEIESKDLFESESGFKEALAGVYSNMTSQQLYGRDLTFGIIDALGQCWDIKSTANEFFYFTVYNYQEKVVQVRIDTIWASMYNVIANINNILEHIDAQRGIFYKDNYSIIKGEALALRAYVHFDLLRMFAPADFSGVDKVLPYVKEFSKQVVAYSTPKEFVDLVVADLVAAAQLLKTDPLVTGEEITTDEDKGYLINRQFHMNYYAVQGLLARVQLYAGRNMEARTAAWEVVEAHEQNGLFPWIKRDDITVSEKALRDRTFSSELLFALNIRKLVDYIKPYFRESSGNLATRRDISTMYEGMADYRKDYLFETSGSQADVCAKLWQEEAVNGKTPKRDRMPMIRLSEMYYILAECDKADVGKAVGYLNSVRQNRGIPVDLQEEHLSSDDVQNEILKEYQKEFICEGQLWFYHKRRHDAAIANVKADYVFPVPVAEKDYGNRNQK</sequence>
<organism evidence="8 9">
    <name type="scientific">Odoribacter splanchnicus</name>
    <dbReference type="NCBI Taxonomy" id="28118"/>
    <lineage>
        <taxon>Bacteria</taxon>
        <taxon>Pseudomonadati</taxon>
        <taxon>Bacteroidota</taxon>
        <taxon>Bacteroidia</taxon>
        <taxon>Bacteroidales</taxon>
        <taxon>Odoribacteraceae</taxon>
        <taxon>Odoribacter</taxon>
    </lineage>
</organism>
<evidence type="ECO:0000256" key="4">
    <source>
        <dbReference type="ARBA" id="ARBA00023136"/>
    </source>
</evidence>
<comment type="subcellular location">
    <subcellularLocation>
        <location evidence="1">Cell outer membrane</location>
    </subcellularLocation>
</comment>